<dbReference type="Gene3D" id="3.30.700.10">
    <property type="entry name" value="Glycoprotein, Type 4 Pilin"/>
    <property type="match status" value="1"/>
</dbReference>
<dbReference type="AlphaFoldDB" id="A0A3B1BF55"/>
<name>A0A3B1BF55_9ZZZZ</name>
<dbReference type="EMBL" id="UOGA01000007">
    <property type="protein sequence ID" value="VAX14742.1"/>
    <property type="molecule type" value="Genomic_DNA"/>
</dbReference>
<evidence type="ECO:0000313" key="2">
    <source>
        <dbReference type="EMBL" id="VAX14742.1"/>
    </source>
</evidence>
<dbReference type="SUPFAM" id="SSF54523">
    <property type="entry name" value="Pili subunits"/>
    <property type="match status" value="1"/>
</dbReference>
<dbReference type="PANTHER" id="PTHR36304:SF4">
    <property type="entry name" value="DUF4388 DOMAIN-CONTAINING PROTEIN"/>
    <property type="match status" value="1"/>
</dbReference>
<sequence>MALKGNLDDFNIVNILQMIKLEGKTGRLTLAENEEQVKITFDEGNIIYAEGTPLKDEKRIKSTLLSNSILKDKEWLEIQKEHEDKLKPYWEILSKKVTSQILVELISRQAVDTVYFALRWKIGSYEFTPIKNIKYNKKVMIPMDVDGLLMEGCRIADEWTRVATSIPPFDTFVVKNIYGKDEEDDSLNLKDDAGQIGDYRTSLEYEILSARGVSLNDSQIAVLSVAGSGMTIQELMDAARQSHFLTLDATRSLLSLAVLKPSTKKEKASLSADHTGAASQMITVAILLAVIAGGVFWQASSHPRALAIKSAGDTIVKTVYAKEGLKKIKRAIQTYISLAGAAPTKPEDLISQGVIEPSDIVDPWNNRYQIKFQKDKFALFSNGPDINLTNDNVYFP</sequence>
<dbReference type="InterPro" id="IPR045584">
    <property type="entry name" value="Pilin-like"/>
</dbReference>
<protein>
    <recommendedName>
        <fullName evidence="1">PatA-like N-terminal domain-containing protein</fullName>
    </recommendedName>
</protein>
<organism evidence="2">
    <name type="scientific">hydrothermal vent metagenome</name>
    <dbReference type="NCBI Taxonomy" id="652676"/>
    <lineage>
        <taxon>unclassified sequences</taxon>
        <taxon>metagenomes</taxon>
        <taxon>ecological metagenomes</taxon>
    </lineage>
</organism>
<gene>
    <name evidence="2" type="ORF">MNBD_NITROSPINAE04-1169</name>
</gene>
<dbReference type="InterPro" id="IPR025497">
    <property type="entry name" value="PatA-like_N"/>
</dbReference>
<evidence type="ECO:0000259" key="1">
    <source>
        <dbReference type="Pfam" id="PF14332"/>
    </source>
</evidence>
<dbReference type="PANTHER" id="PTHR36304">
    <property type="entry name" value="DOMAIN GTPASE-ACTIVATING PROTEIN, PUTATIVE-RELATED-RELATED"/>
    <property type="match status" value="1"/>
</dbReference>
<dbReference type="Pfam" id="PF14332">
    <property type="entry name" value="DUF4388"/>
    <property type="match status" value="1"/>
</dbReference>
<feature type="domain" description="PatA-like N-terminal" evidence="1">
    <location>
        <begin position="4"/>
        <end position="159"/>
    </location>
</feature>
<proteinExistence type="predicted"/>
<reference evidence="2" key="1">
    <citation type="submission" date="2018-06" db="EMBL/GenBank/DDBJ databases">
        <authorList>
            <person name="Zhirakovskaya E."/>
        </authorList>
    </citation>
    <scope>NUCLEOTIDE SEQUENCE</scope>
</reference>
<accession>A0A3B1BF55</accession>